<keyword evidence="5 8" id="KW-0808">Transferase</keyword>
<organism evidence="8 9">
    <name type="scientific">Rhizobium leguminosarum</name>
    <dbReference type="NCBI Taxonomy" id="384"/>
    <lineage>
        <taxon>Bacteria</taxon>
        <taxon>Pseudomonadati</taxon>
        <taxon>Pseudomonadota</taxon>
        <taxon>Alphaproteobacteria</taxon>
        <taxon>Hyphomicrobiales</taxon>
        <taxon>Rhizobiaceae</taxon>
        <taxon>Rhizobium/Agrobacterium group</taxon>
        <taxon>Rhizobium</taxon>
    </lineage>
</organism>
<feature type="domain" description="Aminotransferase class I/classII large" evidence="7">
    <location>
        <begin position="51"/>
        <end position="387"/>
    </location>
</feature>
<proteinExistence type="inferred from homology"/>
<dbReference type="PANTHER" id="PTHR42790">
    <property type="entry name" value="AMINOTRANSFERASE"/>
    <property type="match status" value="1"/>
</dbReference>
<dbReference type="InterPro" id="IPR015421">
    <property type="entry name" value="PyrdxlP-dep_Trfase_major"/>
</dbReference>
<dbReference type="CDD" id="cd00609">
    <property type="entry name" value="AAT_like"/>
    <property type="match status" value="1"/>
</dbReference>
<dbReference type="InterPro" id="IPR015422">
    <property type="entry name" value="PyrdxlP-dep_Trfase_small"/>
</dbReference>
<gene>
    <name evidence="8" type="ORF">GR257_29850</name>
</gene>
<dbReference type="InterPro" id="IPR050859">
    <property type="entry name" value="Class-I_PLP-dep_aminotransf"/>
</dbReference>
<evidence type="ECO:0000313" key="8">
    <source>
        <dbReference type="EMBL" id="NEK18996.1"/>
    </source>
</evidence>
<comment type="similarity">
    <text evidence="2">Belongs to the class-I pyridoxal-phosphate-dependent aminotransferase family.</text>
</comment>
<keyword evidence="4 8" id="KW-0032">Aminotransferase</keyword>
<evidence type="ECO:0000313" key="9">
    <source>
        <dbReference type="Proteomes" id="UP000471705"/>
    </source>
</evidence>
<dbReference type="RefSeq" id="WP_164049223.1">
    <property type="nucleotide sequence ID" value="NZ_WUFV01000025.1"/>
</dbReference>
<evidence type="ECO:0000256" key="2">
    <source>
        <dbReference type="ARBA" id="ARBA00007441"/>
    </source>
</evidence>
<dbReference type="SUPFAM" id="SSF53383">
    <property type="entry name" value="PLP-dependent transferases"/>
    <property type="match status" value="1"/>
</dbReference>
<dbReference type="PANTHER" id="PTHR42790:SF19">
    <property type="entry name" value="KYNURENINE_ALPHA-AMINOADIPATE AMINOTRANSFERASE, MITOCHONDRIAL"/>
    <property type="match status" value="1"/>
</dbReference>
<dbReference type="GO" id="GO:0030170">
    <property type="term" value="F:pyridoxal phosphate binding"/>
    <property type="evidence" value="ECO:0007669"/>
    <property type="project" value="InterPro"/>
</dbReference>
<evidence type="ECO:0000256" key="6">
    <source>
        <dbReference type="ARBA" id="ARBA00022898"/>
    </source>
</evidence>
<name>A0A7K3VP83_RHILE</name>
<evidence type="ECO:0000256" key="4">
    <source>
        <dbReference type="ARBA" id="ARBA00022576"/>
    </source>
</evidence>
<keyword evidence="6" id="KW-0663">Pyridoxal phosphate</keyword>
<dbReference type="InterPro" id="IPR015424">
    <property type="entry name" value="PyrdxlP-dep_Trfase"/>
</dbReference>
<reference evidence="8 9" key="1">
    <citation type="submission" date="2019-12" db="EMBL/GenBank/DDBJ databases">
        <title>Rhizobium genotypes associated with high levels of biological nitrogen fixation by grain legumes in a temperate-maritime cropping system.</title>
        <authorList>
            <person name="Maluk M."/>
            <person name="Francesc Ferrando Molina F."/>
            <person name="Lopez Del Egido L."/>
            <person name="Lafos M."/>
            <person name="Langarica-Fuentes A."/>
            <person name="Gebre Yohannes G."/>
            <person name="Young M.W."/>
            <person name="Martin P."/>
            <person name="Gantlett R."/>
            <person name="Kenicer G."/>
            <person name="Hawes C."/>
            <person name="Begg G.S."/>
            <person name="Quilliam R.S."/>
            <person name="Squire G.R."/>
            <person name="Poole P.S."/>
            <person name="Young P.W."/>
            <person name="Iannetta P.M."/>
            <person name="James E.K."/>
        </authorList>
    </citation>
    <scope>NUCLEOTIDE SEQUENCE [LARGE SCALE GENOMIC DNA]</scope>
    <source>
        <strain evidence="8 9">JHI54</strain>
    </source>
</reference>
<dbReference type="EMBL" id="WUFV01000025">
    <property type="protein sequence ID" value="NEK18996.1"/>
    <property type="molecule type" value="Genomic_DNA"/>
</dbReference>
<dbReference type="Proteomes" id="UP000471705">
    <property type="component" value="Unassembled WGS sequence"/>
</dbReference>
<comment type="cofactor">
    <cofactor evidence="1">
        <name>pyridoxal 5'-phosphate</name>
        <dbReference type="ChEBI" id="CHEBI:597326"/>
    </cofactor>
</comment>
<sequence>MINWNDKYATRAAFINASEIRDLFKLLEEDDILSFAGGFPDPKLLPGDDFREAYNAILQDGNAGLQYSLSEGFPPLRNWIAEHMKSLGVQCSIDNILITSGSQQALDFLAKLFLSPGDSVLVTRPTYLGALQVFNSFQARYAEMSLDLDDPVESRPSQAKLAYVIPESSNPTGHSLTQRERLKALEVASAYDVPIIEDAAYEALRYDGDKIPPILATEAGLNGGIDQCRTIYCGTFSKTLSPGLRIGWIVASQPLIEKLVLLKQAADLNSSALNQMVLHRVCSKIYDGHLNRIRSEYRRRRDNVLASLERYMPEEVTWTTPQGGMFIWVTLAPGFDCKRLLAEAITSKRVAFVPGQPFHVGGDGANTLRLSFTLATEELADEGIRRLAGLVRQARPMGLSSSFGSIARDAV</sequence>
<accession>A0A7K3VP83</accession>
<evidence type="ECO:0000256" key="3">
    <source>
        <dbReference type="ARBA" id="ARBA00011738"/>
    </source>
</evidence>
<dbReference type="AlphaFoldDB" id="A0A7K3VP83"/>
<evidence type="ECO:0000256" key="5">
    <source>
        <dbReference type="ARBA" id="ARBA00022679"/>
    </source>
</evidence>
<comment type="caution">
    <text evidence="8">The sequence shown here is derived from an EMBL/GenBank/DDBJ whole genome shotgun (WGS) entry which is preliminary data.</text>
</comment>
<evidence type="ECO:0000259" key="7">
    <source>
        <dbReference type="Pfam" id="PF00155"/>
    </source>
</evidence>
<dbReference type="GO" id="GO:0008483">
    <property type="term" value="F:transaminase activity"/>
    <property type="evidence" value="ECO:0007669"/>
    <property type="project" value="UniProtKB-KW"/>
</dbReference>
<dbReference type="InterPro" id="IPR004839">
    <property type="entry name" value="Aminotransferase_I/II_large"/>
</dbReference>
<dbReference type="GO" id="GO:1901605">
    <property type="term" value="P:alpha-amino acid metabolic process"/>
    <property type="evidence" value="ECO:0007669"/>
    <property type="project" value="TreeGrafter"/>
</dbReference>
<comment type="subunit">
    <text evidence="3">Homodimer.</text>
</comment>
<protein>
    <submittedName>
        <fullName evidence="8">Aminotransferase class I/II-fold pyridoxal phosphate-dependent enzyme</fullName>
    </submittedName>
</protein>
<dbReference type="Pfam" id="PF00155">
    <property type="entry name" value="Aminotran_1_2"/>
    <property type="match status" value="1"/>
</dbReference>
<dbReference type="FunFam" id="3.40.640.10:FF:000053">
    <property type="entry name" value="Aminotransferase, class I"/>
    <property type="match status" value="1"/>
</dbReference>
<dbReference type="Gene3D" id="3.40.640.10">
    <property type="entry name" value="Type I PLP-dependent aspartate aminotransferase-like (Major domain)"/>
    <property type="match status" value="1"/>
</dbReference>
<dbReference type="Gene3D" id="3.90.1150.10">
    <property type="entry name" value="Aspartate Aminotransferase, domain 1"/>
    <property type="match status" value="1"/>
</dbReference>
<evidence type="ECO:0000256" key="1">
    <source>
        <dbReference type="ARBA" id="ARBA00001933"/>
    </source>
</evidence>